<organism evidence="1 2">
    <name type="scientific">Falsiroseomonas stagni DSM 19981</name>
    <dbReference type="NCBI Taxonomy" id="1123062"/>
    <lineage>
        <taxon>Bacteria</taxon>
        <taxon>Pseudomonadati</taxon>
        <taxon>Pseudomonadota</taxon>
        <taxon>Alphaproteobacteria</taxon>
        <taxon>Acetobacterales</taxon>
        <taxon>Roseomonadaceae</taxon>
        <taxon>Falsiroseomonas</taxon>
    </lineage>
</organism>
<dbReference type="RefSeq" id="WP_092960580.1">
    <property type="nucleotide sequence ID" value="NZ_FOSQ01000005.1"/>
</dbReference>
<sequence>MIESRPIDIDGRFVGVAVNASLSWHFVAVDPVLDDLHGTHFSSAEEVARVARLVLARATRRTH</sequence>
<proteinExistence type="predicted"/>
<dbReference type="STRING" id="1123062.SAMN02745775_10540"/>
<dbReference type="AlphaFoldDB" id="A0A1I4B712"/>
<name>A0A1I4B712_9PROT</name>
<dbReference type="EMBL" id="FOSQ01000005">
    <property type="protein sequence ID" value="SFK64658.1"/>
    <property type="molecule type" value="Genomic_DNA"/>
</dbReference>
<evidence type="ECO:0000313" key="1">
    <source>
        <dbReference type="EMBL" id="SFK64658.1"/>
    </source>
</evidence>
<keyword evidence="2" id="KW-1185">Reference proteome</keyword>
<reference evidence="1 2" key="1">
    <citation type="submission" date="2016-10" db="EMBL/GenBank/DDBJ databases">
        <authorList>
            <person name="de Groot N.N."/>
        </authorList>
    </citation>
    <scope>NUCLEOTIDE SEQUENCE [LARGE SCALE GENOMIC DNA]</scope>
    <source>
        <strain evidence="1 2">DSM 19981</strain>
    </source>
</reference>
<gene>
    <name evidence="1" type="ORF">SAMN02745775_10540</name>
</gene>
<evidence type="ECO:0000313" key="2">
    <source>
        <dbReference type="Proteomes" id="UP000199473"/>
    </source>
</evidence>
<dbReference type="OrthoDB" id="7284374at2"/>
<protein>
    <submittedName>
        <fullName evidence="1">Uncharacterized protein</fullName>
    </submittedName>
</protein>
<dbReference type="Proteomes" id="UP000199473">
    <property type="component" value="Unassembled WGS sequence"/>
</dbReference>
<accession>A0A1I4B712</accession>